<comment type="caution">
    <text evidence="1">The sequence shown here is derived from an EMBL/GenBank/DDBJ whole genome shotgun (WGS) entry which is preliminary data.</text>
</comment>
<organism evidence="1">
    <name type="scientific">marine sediment metagenome</name>
    <dbReference type="NCBI Taxonomy" id="412755"/>
    <lineage>
        <taxon>unclassified sequences</taxon>
        <taxon>metagenomes</taxon>
        <taxon>ecological metagenomes</taxon>
    </lineage>
</organism>
<reference evidence="1" key="1">
    <citation type="journal article" date="2015" name="Nature">
        <title>Complex archaea that bridge the gap between prokaryotes and eukaryotes.</title>
        <authorList>
            <person name="Spang A."/>
            <person name="Saw J.H."/>
            <person name="Jorgensen S.L."/>
            <person name="Zaremba-Niedzwiedzka K."/>
            <person name="Martijn J."/>
            <person name="Lind A.E."/>
            <person name="van Eijk R."/>
            <person name="Schleper C."/>
            <person name="Guy L."/>
            <person name="Ettema T.J."/>
        </authorList>
    </citation>
    <scope>NUCLEOTIDE SEQUENCE</scope>
</reference>
<accession>A0A0F8XVY9</accession>
<dbReference type="AlphaFoldDB" id="A0A0F8XVY9"/>
<gene>
    <name evidence="1" type="ORF">LCGC14_2895400</name>
</gene>
<protein>
    <submittedName>
        <fullName evidence="1">Uncharacterized protein</fullName>
    </submittedName>
</protein>
<name>A0A0F8XVY9_9ZZZZ</name>
<feature type="non-terminal residue" evidence="1">
    <location>
        <position position="23"/>
    </location>
</feature>
<sequence length="23" mass="2820">MILMGYYINPPDREKEDWLLEHG</sequence>
<evidence type="ECO:0000313" key="1">
    <source>
        <dbReference type="EMBL" id="KKK73282.1"/>
    </source>
</evidence>
<proteinExistence type="predicted"/>
<dbReference type="EMBL" id="LAZR01056856">
    <property type="protein sequence ID" value="KKK73282.1"/>
    <property type="molecule type" value="Genomic_DNA"/>
</dbReference>